<dbReference type="EMBL" id="SDMK01000004">
    <property type="protein sequence ID" value="RXS93736.1"/>
    <property type="molecule type" value="Genomic_DNA"/>
</dbReference>
<dbReference type="OrthoDB" id="197257at2"/>
<feature type="compositionally biased region" description="Low complexity" evidence="1">
    <location>
        <begin position="403"/>
        <end position="433"/>
    </location>
</feature>
<dbReference type="AlphaFoldDB" id="A0A4Q1S9J4"/>
<organism evidence="2 3">
    <name type="scientific">Silvibacterium dinghuense</name>
    <dbReference type="NCBI Taxonomy" id="1560006"/>
    <lineage>
        <taxon>Bacteria</taxon>
        <taxon>Pseudomonadati</taxon>
        <taxon>Acidobacteriota</taxon>
        <taxon>Terriglobia</taxon>
        <taxon>Terriglobales</taxon>
        <taxon>Acidobacteriaceae</taxon>
        <taxon>Silvibacterium</taxon>
    </lineage>
</organism>
<dbReference type="PANTHER" id="PTHR40269:SF1">
    <property type="entry name" value="OUTER MEMBRANE PROTEIN"/>
    <property type="match status" value="1"/>
</dbReference>
<evidence type="ECO:0000313" key="3">
    <source>
        <dbReference type="Proteomes" id="UP000290253"/>
    </source>
</evidence>
<comment type="caution">
    <text evidence="2">The sequence shown here is derived from an EMBL/GenBank/DDBJ whole genome shotgun (WGS) entry which is preliminary data.</text>
</comment>
<sequence length="453" mass="47721">MNTTPQTHDSAARNLWSFGQKAIAGALVYLMIPMGVADMWAQEAPPPPPPDQATAQPYDQGPQQGTPPQAYNALSPDQLDQLVAPIALYPDALVAQILAASTYPSQVVEADRFVQTHPNYPPDQLGQMVDGMNWDPSVKALIAFPSVLSNLDRNLDWTSQLGNAYYNQPQDVMASVQAMRQRAYQTGSLRSNEQIAVEYQPSEIVIAPANPAVVYVPYYNPWVVYGGPVVAWPGYYVAAPPVGVAIGVGLAIGFGIGIAIGGWNHWGWGWHSWGCGWGAHTIVYQRNVYVSRSVTVINHGYYGHFDRAPGARAYNASMASRAAAFHGGANGFNRGGVNNFNRGGATGFNRGGAADFNRGGAASNFNRGGAQSFNRGNTAQGFNRGATGAQNFNRGTTGAQNFNRGNAGSAARPAGNAARPSGGAQRPAASASHAGGGGHPSGHPSGGGHPHNR</sequence>
<feature type="compositionally biased region" description="Polar residues" evidence="1">
    <location>
        <begin position="366"/>
        <end position="381"/>
    </location>
</feature>
<feature type="region of interest" description="Disordered" evidence="1">
    <location>
        <begin position="366"/>
        <end position="453"/>
    </location>
</feature>
<gene>
    <name evidence="2" type="ORF">ESZ00_16950</name>
</gene>
<name>A0A4Q1S9J4_9BACT</name>
<evidence type="ECO:0000313" key="2">
    <source>
        <dbReference type="EMBL" id="RXS93736.1"/>
    </source>
</evidence>
<evidence type="ECO:0000256" key="1">
    <source>
        <dbReference type="SAM" id="MobiDB-lite"/>
    </source>
</evidence>
<dbReference type="Pfam" id="PF11737">
    <property type="entry name" value="DUF3300"/>
    <property type="match status" value="1"/>
</dbReference>
<accession>A0A4Q1S9J4</accession>
<dbReference type="Proteomes" id="UP000290253">
    <property type="component" value="Unassembled WGS sequence"/>
</dbReference>
<feature type="region of interest" description="Disordered" evidence="1">
    <location>
        <begin position="41"/>
        <end position="73"/>
    </location>
</feature>
<feature type="compositionally biased region" description="Gly residues" evidence="1">
    <location>
        <begin position="434"/>
        <end position="453"/>
    </location>
</feature>
<keyword evidence="3" id="KW-1185">Reference proteome</keyword>
<proteinExistence type="predicted"/>
<dbReference type="InterPro" id="IPR021728">
    <property type="entry name" value="DUF3300"/>
</dbReference>
<dbReference type="PANTHER" id="PTHR40269">
    <property type="entry name" value="OUTER MEMBRANE PROTEIN-RELATED"/>
    <property type="match status" value="1"/>
</dbReference>
<feature type="compositionally biased region" description="Polar residues" evidence="1">
    <location>
        <begin position="388"/>
        <end position="402"/>
    </location>
</feature>
<reference evidence="2 3" key="1">
    <citation type="journal article" date="2016" name="Int. J. Syst. Evol. Microbiol.">
        <title>Acidipila dinghuensis sp. nov., an acidobacterium isolated from forest soil.</title>
        <authorList>
            <person name="Jiang Y.W."/>
            <person name="Wang J."/>
            <person name="Chen M.H."/>
            <person name="Lv Y.Y."/>
            <person name="Qiu L.H."/>
        </authorList>
    </citation>
    <scope>NUCLEOTIDE SEQUENCE [LARGE SCALE GENOMIC DNA]</scope>
    <source>
        <strain evidence="2 3">DHOF10</strain>
    </source>
</reference>
<dbReference type="RefSeq" id="WP_129209509.1">
    <property type="nucleotide sequence ID" value="NZ_BMGU01000002.1"/>
</dbReference>
<protein>
    <submittedName>
        <fullName evidence="2">DUF3300 domain-containing protein</fullName>
    </submittedName>
</protein>